<dbReference type="AlphaFoldDB" id="X5DPL9"/>
<accession>X5DPL9</accession>
<evidence type="ECO:0000313" key="2">
    <source>
        <dbReference type="Proteomes" id="UP000023703"/>
    </source>
</evidence>
<organism evidence="1 2">
    <name type="scientific">Corynebacterium glyciniphilum AJ 3170</name>
    <dbReference type="NCBI Taxonomy" id="1404245"/>
    <lineage>
        <taxon>Bacteria</taxon>
        <taxon>Bacillati</taxon>
        <taxon>Actinomycetota</taxon>
        <taxon>Actinomycetes</taxon>
        <taxon>Mycobacteriales</taxon>
        <taxon>Corynebacteriaceae</taxon>
        <taxon>Corynebacterium</taxon>
    </lineage>
</organism>
<gene>
    <name evidence="1" type="ORF">CGLY_13565</name>
</gene>
<dbReference type="Proteomes" id="UP000023703">
    <property type="component" value="Chromosome"/>
</dbReference>
<dbReference type="STRING" id="1404245.CGLY_13565"/>
<evidence type="ECO:0000313" key="1">
    <source>
        <dbReference type="EMBL" id="AHW65153.1"/>
    </source>
</evidence>
<dbReference type="EMBL" id="CP006842">
    <property type="protein sequence ID" value="AHW65153.1"/>
    <property type="molecule type" value="Genomic_DNA"/>
</dbReference>
<protein>
    <submittedName>
        <fullName evidence="1">Uncharacterized protein</fullName>
    </submittedName>
</protein>
<sequence length="105" mass="11923">MLPVRADRRCADAGTTVEITVVDFRHRNPELPVHFRNHRPNHGALLLEGVYIAEENVEFKSSDPHMGCNSSVCRTEATGIGPHRPATQMTLRYSPAVWRQMTTRR</sequence>
<dbReference type="HOGENOM" id="CLU_2232068_0_0_11"/>
<reference evidence="1 2" key="1">
    <citation type="journal article" date="2015" name="Int. J. Syst. Evol. Microbiol.">
        <title>Revisiting Corynebacterium glyciniphilum (ex Kubota et al., 1972) sp. nov., nom. rev., isolated from putrefied banana.</title>
        <authorList>
            <person name="Al-Dilaimi A."/>
            <person name="Bednarz H."/>
            <person name="Lomker A."/>
            <person name="Niehaus K."/>
            <person name="Kalinowski J."/>
            <person name="Ruckert C."/>
        </authorList>
    </citation>
    <scope>NUCLEOTIDE SEQUENCE [LARGE SCALE GENOMIC DNA]</scope>
    <source>
        <strain evidence="1">AJ 3170</strain>
    </source>
</reference>
<dbReference type="KEGG" id="cgy:CGLY_13565"/>
<name>X5DPL9_9CORY</name>
<proteinExistence type="predicted"/>
<keyword evidence="2" id="KW-1185">Reference proteome</keyword>